<evidence type="ECO:0000313" key="3">
    <source>
        <dbReference type="Proteomes" id="UP001642409"/>
    </source>
</evidence>
<organism evidence="1">
    <name type="scientific">Hexamita inflata</name>
    <dbReference type="NCBI Taxonomy" id="28002"/>
    <lineage>
        <taxon>Eukaryota</taxon>
        <taxon>Metamonada</taxon>
        <taxon>Diplomonadida</taxon>
        <taxon>Hexamitidae</taxon>
        <taxon>Hexamitinae</taxon>
        <taxon>Hexamita</taxon>
    </lineage>
</organism>
<sequence>MSIICIILQKLSLDLKLFKLDSQILYILSKDHGRRNCYSSLNQTCVQLEGVEINTYFQITCNAKSSFSPAETLQMQKRSPCKIFGYVNYTRVCSSQTILWMAMMFGPSPQSCHKVRIISKEKLRHPKYYMLKSEYSMHQYSACTKYGHDIRLCQTIARDFHVARLAQGVRRLCQLMVRIICKSTFSNTLMRNTHLYYCRYLVPCK</sequence>
<accession>A0AA86S1M0</accession>
<proteinExistence type="predicted"/>
<name>A0AA86S1M0_9EUKA</name>
<dbReference type="EMBL" id="CATOUU010001173">
    <property type="protein sequence ID" value="CAI9976415.1"/>
    <property type="molecule type" value="Genomic_DNA"/>
</dbReference>
<evidence type="ECO:0000313" key="1">
    <source>
        <dbReference type="EMBL" id="CAI9976415.1"/>
    </source>
</evidence>
<comment type="caution">
    <text evidence="1">The sequence shown here is derived from an EMBL/GenBank/DDBJ whole genome shotgun (WGS) entry which is preliminary data.</text>
</comment>
<dbReference type="Proteomes" id="UP001642409">
    <property type="component" value="Unassembled WGS sequence"/>
</dbReference>
<protein>
    <submittedName>
        <fullName evidence="2">Hypothetical_protein</fullName>
    </submittedName>
</protein>
<reference evidence="2 3" key="2">
    <citation type="submission" date="2024-07" db="EMBL/GenBank/DDBJ databases">
        <authorList>
            <person name="Akdeniz Z."/>
        </authorList>
    </citation>
    <scope>NUCLEOTIDE SEQUENCE [LARGE SCALE GENOMIC DNA]</scope>
</reference>
<dbReference type="EMBL" id="CAXDID020000043">
    <property type="protein sequence ID" value="CAL6001342.1"/>
    <property type="molecule type" value="Genomic_DNA"/>
</dbReference>
<dbReference type="AlphaFoldDB" id="A0AA86S1M0"/>
<keyword evidence="3" id="KW-1185">Reference proteome</keyword>
<evidence type="ECO:0000313" key="2">
    <source>
        <dbReference type="EMBL" id="CAL6001342.1"/>
    </source>
</evidence>
<gene>
    <name evidence="2" type="ORF">HINF_LOCUS17396</name>
    <name evidence="1" type="ORF">HINF_LOCUS64060</name>
</gene>
<reference evidence="1" key="1">
    <citation type="submission" date="2023-06" db="EMBL/GenBank/DDBJ databases">
        <authorList>
            <person name="Kurt Z."/>
        </authorList>
    </citation>
    <scope>NUCLEOTIDE SEQUENCE</scope>
</reference>